<organism evidence="1 2">
    <name type="scientific">Babesia microti (strain RI)</name>
    <dbReference type="NCBI Taxonomy" id="1133968"/>
    <lineage>
        <taxon>Eukaryota</taxon>
        <taxon>Sar</taxon>
        <taxon>Alveolata</taxon>
        <taxon>Apicomplexa</taxon>
        <taxon>Aconoidasida</taxon>
        <taxon>Piroplasmida</taxon>
        <taxon>Babesiidae</taxon>
        <taxon>Babesia</taxon>
    </lineage>
</organism>
<dbReference type="OrthoDB" id="299781at2759"/>
<dbReference type="GO" id="GO:0003924">
    <property type="term" value="F:GTPase activity"/>
    <property type="evidence" value="ECO:0007669"/>
    <property type="project" value="InterPro"/>
</dbReference>
<accession>A0A1R4ACE3</accession>
<dbReference type="Proteomes" id="UP000002899">
    <property type="component" value="Chromosome III"/>
</dbReference>
<dbReference type="RefSeq" id="XP_021338806.1">
    <property type="nucleotide sequence ID" value="XM_021482269.1"/>
</dbReference>
<evidence type="ECO:0000313" key="2">
    <source>
        <dbReference type="Proteomes" id="UP000002899"/>
    </source>
</evidence>
<protein>
    <submittedName>
        <fullName evidence="1">GTPase, putative</fullName>
    </submittedName>
</protein>
<dbReference type="VEuPathDB" id="PiroplasmaDB:BMR1_03g04425"/>
<dbReference type="Gene3D" id="3.40.50.300">
    <property type="entry name" value="P-loop containing nucleotide triphosphate hydrolases"/>
    <property type="match status" value="1"/>
</dbReference>
<proteinExistence type="predicted"/>
<dbReference type="SUPFAM" id="SSF52540">
    <property type="entry name" value="P-loop containing nucleoside triphosphate hydrolases"/>
    <property type="match status" value="1"/>
</dbReference>
<dbReference type="AlphaFoldDB" id="A0A1R4ACE3"/>
<keyword evidence="2" id="KW-1185">Reference proteome</keyword>
<dbReference type="InterPro" id="IPR027417">
    <property type="entry name" value="P-loop_NTPase"/>
</dbReference>
<sequence>MIENIVKPVDAKKALINITLLGPLMAGKSSIANLIVNNVPKSHYLHTENPQLFYYSLQSSSNSGTRHIEIEDTTIDIEYNNFYSIINSKKSLLFKNSIYKPITDKRDYFLVIFDCSDVDSWKNAKSIFLDLRNHNQSLHSRDPFVAIVAHKTDLKYPVGLLNEAQSFASANNVYLFKTSIWDREVVRKMIRQLVSQLDF</sequence>
<dbReference type="InterPro" id="IPR001806">
    <property type="entry name" value="Small_GTPase"/>
</dbReference>
<reference evidence="1 2" key="3">
    <citation type="journal article" date="2016" name="Sci. Rep.">
        <title>Genome-wide diversity and gene expression profiling of Babesia microti isolates identify polymorphic genes that mediate host-pathogen interactions.</title>
        <authorList>
            <person name="Silva J.C."/>
            <person name="Cornillot E."/>
            <person name="McCracken C."/>
            <person name="Usmani-Brown S."/>
            <person name="Dwivedi A."/>
            <person name="Ifeonu O.O."/>
            <person name="Crabtree J."/>
            <person name="Gotia H.T."/>
            <person name="Virji A.Z."/>
            <person name="Reynes C."/>
            <person name="Colinge J."/>
            <person name="Kumar V."/>
            <person name="Lawres L."/>
            <person name="Pazzi J.E."/>
            <person name="Pablo J.V."/>
            <person name="Hung C."/>
            <person name="Brancato J."/>
            <person name="Kumari P."/>
            <person name="Orvis J."/>
            <person name="Tretina K."/>
            <person name="Chibucos M."/>
            <person name="Ott S."/>
            <person name="Sadzewicz L."/>
            <person name="Sengamalay N."/>
            <person name="Shetty A.C."/>
            <person name="Su Q."/>
            <person name="Tallon L."/>
            <person name="Fraser C.M."/>
            <person name="Frutos R."/>
            <person name="Molina D.M."/>
            <person name="Krause P.J."/>
            <person name="Ben Mamoun C."/>
        </authorList>
    </citation>
    <scope>NUCLEOTIDE SEQUENCE [LARGE SCALE GENOMIC DNA]</scope>
    <source>
        <strain evidence="1 2">RI</strain>
    </source>
</reference>
<reference evidence="1 2" key="1">
    <citation type="journal article" date="2012" name="Nucleic Acids Res.">
        <title>Sequencing of the smallest Apicomplexan genome from the human pathogen Babesia microti.</title>
        <authorList>
            <person name="Cornillot E."/>
            <person name="Hadj-Kaddour K."/>
            <person name="Dassouli A."/>
            <person name="Noel B."/>
            <person name="Ranwez V."/>
            <person name="Vacherie B."/>
            <person name="Augagneur Y."/>
            <person name="Bres V."/>
            <person name="Duclos A."/>
            <person name="Randazzo S."/>
            <person name="Carcy B."/>
            <person name="Debierre-Grockiego F."/>
            <person name="Delbecq S."/>
            <person name="Moubri-Menage K."/>
            <person name="Shams-Eldin H."/>
            <person name="Usmani-Brown S."/>
            <person name="Bringaud F."/>
            <person name="Wincker P."/>
            <person name="Vivares C.P."/>
            <person name="Schwarz R.T."/>
            <person name="Schetters T.P."/>
            <person name="Krause P.J."/>
            <person name="Gorenflot A."/>
            <person name="Berry V."/>
            <person name="Barbe V."/>
            <person name="Ben Mamoun C."/>
        </authorList>
    </citation>
    <scope>NUCLEOTIDE SEQUENCE [LARGE SCALE GENOMIC DNA]</scope>
    <source>
        <strain evidence="1 2">RI</strain>
    </source>
</reference>
<dbReference type="PROSITE" id="PS51419">
    <property type="entry name" value="RAB"/>
    <property type="match status" value="1"/>
</dbReference>
<gene>
    <name evidence="1" type="ORF">BMR1_03g04425</name>
</gene>
<dbReference type="GO" id="GO:0005525">
    <property type="term" value="F:GTP binding"/>
    <property type="evidence" value="ECO:0007669"/>
    <property type="project" value="InterPro"/>
</dbReference>
<dbReference type="Pfam" id="PF00071">
    <property type="entry name" value="Ras"/>
    <property type="match status" value="1"/>
</dbReference>
<dbReference type="EMBL" id="LN871598">
    <property type="protein sequence ID" value="SJK86677.1"/>
    <property type="molecule type" value="Genomic_DNA"/>
</dbReference>
<dbReference type="GeneID" id="24425532"/>
<reference evidence="1 2" key="2">
    <citation type="journal article" date="2013" name="PLoS ONE">
        <title>Whole genome mapping and re-organization of the nuclear and mitochondrial genomes of Babesia microti isolates.</title>
        <authorList>
            <person name="Cornillot E."/>
            <person name="Dassouli A."/>
            <person name="Garg A."/>
            <person name="Pachikara N."/>
            <person name="Randazzo S."/>
            <person name="Depoix D."/>
            <person name="Carcy B."/>
            <person name="Delbecq S."/>
            <person name="Frutos R."/>
            <person name="Silva J.C."/>
            <person name="Sutton R."/>
            <person name="Krause P.J."/>
            <person name="Mamoun C.B."/>
        </authorList>
    </citation>
    <scope>NUCLEOTIDE SEQUENCE [LARGE SCALE GENOMIC DNA]</scope>
    <source>
        <strain evidence="1 2">RI</strain>
    </source>
</reference>
<dbReference type="KEGG" id="bmic:BMR1_03g04425"/>
<evidence type="ECO:0000313" key="1">
    <source>
        <dbReference type="EMBL" id="SJK86677.1"/>
    </source>
</evidence>
<name>A0A1R4ACE3_BABMR</name>